<evidence type="ECO:0000313" key="1">
    <source>
        <dbReference type="EMBL" id="MBC8318751.1"/>
    </source>
</evidence>
<dbReference type="AlphaFoldDB" id="A0A8J6NDW2"/>
<gene>
    <name evidence="1" type="ORF">H8E41_12670</name>
</gene>
<dbReference type="EMBL" id="JACNJZ010000185">
    <property type="protein sequence ID" value="MBC8318751.1"/>
    <property type="molecule type" value="Genomic_DNA"/>
</dbReference>
<feature type="non-terminal residue" evidence="1">
    <location>
        <position position="89"/>
    </location>
</feature>
<accession>A0A8J6NDW2</accession>
<reference evidence="1 2" key="1">
    <citation type="submission" date="2020-08" db="EMBL/GenBank/DDBJ databases">
        <title>Bridging the membrane lipid divide: bacteria of the FCB group superphylum have the potential to synthesize archaeal ether lipids.</title>
        <authorList>
            <person name="Villanueva L."/>
            <person name="Von Meijenfeldt F.A.B."/>
            <person name="Westbye A.B."/>
            <person name="Yadav S."/>
            <person name="Hopmans E.C."/>
            <person name="Dutilh B.E."/>
            <person name="Sinninghe Damste J.S."/>
        </authorList>
    </citation>
    <scope>NUCLEOTIDE SEQUENCE [LARGE SCALE GENOMIC DNA]</scope>
    <source>
        <strain evidence="1">NIOZ-UU47</strain>
    </source>
</reference>
<evidence type="ECO:0000313" key="2">
    <source>
        <dbReference type="Proteomes" id="UP000614424"/>
    </source>
</evidence>
<proteinExistence type="predicted"/>
<protein>
    <submittedName>
        <fullName evidence="1">Uncharacterized protein</fullName>
    </submittedName>
</protein>
<comment type="caution">
    <text evidence="1">The sequence shown here is derived from an EMBL/GenBank/DDBJ whole genome shotgun (WGS) entry which is preliminary data.</text>
</comment>
<dbReference type="Proteomes" id="UP000614424">
    <property type="component" value="Unassembled WGS sequence"/>
</dbReference>
<organism evidence="1 2">
    <name type="scientific">Candidatus Desulfobia pelagia</name>
    <dbReference type="NCBI Taxonomy" id="2841692"/>
    <lineage>
        <taxon>Bacteria</taxon>
        <taxon>Pseudomonadati</taxon>
        <taxon>Thermodesulfobacteriota</taxon>
        <taxon>Desulfobulbia</taxon>
        <taxon>Desulfobulbales</taxon>
        <taxon>Desulfobulbaceae</taxon>
        <taxon>Candidatus Desulfobia</taxon>
    </lineage>
</organism>
<name>A0A8J6NDW2_9BACT</name>
<sequence length="89" mass="9812">MGSVTGFPTPASVSSYIQQREISRRSCFFPVEPVSRIFRYGGAVASTIHYFPFLNRGMVKAREMIGGYDKGGKSFSRGEVVAAKRLESV</sequence>